<organism evidence="3 4">
    <name type="scientific">Ceraceosorus bombacis</name>
    <dbReference type="NCBI Taxonomy" id="401625"/>
    <lineage>
        <taxon>Eukaryota</taxon>
        <taxon>Fungi</taxon>
        <taxon>Dikarya</taxon>
        <taxon>Basidiomycota</taxon>
        <taxon>Ustilaginomycotina</taxon>
        <taxon>Exobasidiomycetes</taxon>
        <taxon>Ceraceosorales</taxon>
        <taxon>Ceraceosoraceae</taxon>
        <taxon>Ceraceosorus</taxon>
    </lineage>
</organism>
<sequence length="106" mass="11421">MILIPLLIFEESSAAALEASASDVRLQRSVAQNITTRACVLHALFPSCAHAAHPTCLQCSLLVQSQWHPALLAVHLSCLAAVKRPSSDQLSRKSGTHDVDVHESDK</sequence>
<evidence type="ECO:0000313" key="4">
    <source>
        <dbReference type="Proteomes" id="UP000054845"/>
    </source>
</evidence>
<dbReference type="EMBL" id="CCYA01000318">
    <property type="protein sequence ID" value="CEH16616.1"/>
    <property type="molecule type" value="Genomic_DNA"/>
</dbReference>
<dbReference type="Proteomes" id="UP000054845">
    <property type="component" value="Unassembled WGS sequence"/>
</dbReference>
<evidence type="ECO:0000256" key="2">
    <source>
        <dbReference type="SAM" id="SignalP"/>
    </source>
</evidence>
<keyword evidence="2" id="KW-0732">Signal</keyword>
<evidence type="ECO:0000313" key="3">
    <source>
        <dbReference type="EMBL" id="CEH16616.1"/>
    </source>
</evidence>
<name>A0A0P1BKZ1_9BASI</name>
<feature type="compositionally biased region" description="Basic and acidic residues" evidence="1">
    <location>
        <begin position="95"/>
        <end position="106"/>
    </location>
</feature>
<evidence type="ECO:0000256" key="1">
    <source>
        <dbReference type="SAM" id="MobiDB-lite"/>
    </source>
</evidence>
<dbReference type="AlphaFoldDB" id="A0A0P1BKZ1"/>
<keyword evidence="4" id="KW-1185">Reference proteome</keyword>
<proteinExistence type="predicted"/>
<feature type="region of interest" description="Disordered" evidence="1">
    <location>
        <begin position="85"/>
        <end position="106"/>
    </location>
</feature>
<feature type="chain" id="PRO_5006059604" description="Secreted protein" evidence="2">
    <location>
        <begin position="17"/>
        <end position="106"/>
    </location>
</feature>
<evidence type="ECO:0008006" key="5">
    <source>
        <dbReference type="Google" id="ProtNLM"/>
    </source>
</evidence>
<accession>A0A0P1BKZ1</accession>
<reference evidence="3 4" key="1">
    <citation type="submission" date="2014-09" db="EMBL/GenBank/DDBJ databases">
        <authorList>
            <person name="Magalhaes I.L.F."/>
            <person name="Oliveira U."/>
            <person name="Santos F.R."/>
            <person name="Vidigal T.H.D.A."/>
            <person name="Brescovit A.D."/>
            <person name="Santos A.J."/>
        </authorList>
    </citation>
    <scope>NUCLEOTIDE SEQUENCE [LARGE SCALE GENOMIC DNA]</scope>
</reference>
<protein>
    <recommendedName>
        <fullName evidence="5">Secreted protein</fullName>
    </recommendedName>
</protein>
<feature type="signal peptide" evidence="2">
    <location>
        <begin position="1"/>
        <end position="16"/>
    </location>
</feature>